<dbReference type="Pfam" id="PF25041">
    <property type="entry name" value="UFL1_C"/>
    <property type="match status" value="1"/>
</dbReference>
<dbReference type="PANTHER" id="PTHR31057:SF0">
    <property type="entry name" value="E3 UFM1-PROTEIN LIGASE 1"/>
    <property type="match status" value="1"/>
</dbReference>
<sequence length="800" mass="91243">MEELEALRKKLSSIQKEATAQKLSERNCIEIMMKLIELKMVDVIHTLNGKEYLTFKQLESEIKDEIMRSGGRVNITDLQPILNVDIKYIQDSVQSLMKKDSTISIYFGEIMTRYYLDSIVEEINESLQEAGKLQVNDLSNRFQINVDFLSEIITKRIGRLIHGIFDGEIIYTQAHIDRHKHKVMGLFSSITQPVIISHLSKQYQLNDRLVFSQLSELVASKRIAGIIQGKGTTAEFTPTVFLQSRAKWIESFFNSNYYISYETLTKLQISDAQSYLKTTFKENGIALSTCYINNTIVDKVEDSIVDIIENVGWLDVSPLVPSPLTNKDIEMVVKLCPSMKSNSNDDSKAILLNNYFIVSMTFIDRCYELLKNSIQEKLEKQNIVTVKPKEHLVDSSSSTPTTPSTPITTTTTTSSSGSKGKQKSKQADYSDDEKPSKSSKKSQGRRSKHDDSDDEQDIKPTKSSSKSKKSGGRKKRGDDSDDEEYTIATTSNNNLKKQQQQKSVDHYQDILQLLSKWYENMEEELVQSLSQYLRPKINKVWEDLVKEAKEKSENETMKSRKAAQQTLINQFHNLYSDLLVYKKGLDELEPSSTVLHKHLLKSSCNVIVNLLVELNANYHLLETTTFDTPQQRTALISQLPSQNSKSLDKLVSLLNKQSVDDFLDGLQTVTDQSQIKLKGLDKKTEKSRIQAHQLELQSQLKEDPDVGNQFQMIVLLYYIQCMENSVLVPSRSIGTLITKLLEQEDSEYHDDFQLLQKIQQQVIKLIINKSNQTATPDSIKSEEDSIQNSINPLKQKVLLF</sequence>
<dbReference type="InterPro" id="IPR018611">
    <property type="entry name" value="Ufl1"/>
</dbReference>
<feature type="compositionally biased region" description="Basic and acidic residues" evidence="4">
    <location>
        <begin position="425"/>
        <end position="436"/>
    </location>
</feature>
<organism evidence="8 9">
    <name type="scientific">Tieghemostelium lacteum</name>
    <name type="common">Slime mold</name>
    <name type="synonym">Dictyostelium lacteum</name>
    <dbReference type="NCBI Taxonomy" id="361077"/>
    <lineage>
        <taxon>Eukaryota</taxon>
        <taxon>Amoebozoa</taxon>
        <taxon>Evosea</taxon>
        <taxon>Eumycetozoa</taxon>
        <taxon>Dictyostelia</taxon>
        <taxon>Dictyosteliales</taxon>
        <taxon>Raperosteliaceae</taxon>
        <taxon>Tieghemostelium</taxon>
    </lineage>
</organism>
<proteinExistence type="inferred from homology"/>
<evidence type="ECO:0000256" key="1">
    <source>
        <dbReference type="ARBA" id="ARBA00010789"/>
    </source>
</evidence>
<dbReference type="InterPro" id="IPR056761">
    <property type="entry name" value="Ufl1-like_C"/>
</dbReference>
<dbReference type="GO" id="GO:0034976">
    <property type="term" value="P:response to endoplasmic reticulum stress"/>
    <property type="evidence" value="ECO:0007669"/>
    <property type="project" value="TreeGrafter"/>
</dbReference>
<feature type="compositionally biased region" description="Low complexity" evidence="4">
    <location>
        <begin position="395"/>
        <end position="416"/>
    </location>
</feature>
<dbReference type="PANTHER" id="PTHR31057">
    <property type="entry name" value="E3 UFM1-PROTEIN LIGASE 1"/>
    <property type="match status" value="1"/>
</dbReference>
<evidence type="ECO:0000256" key="3">
    <source>
        <dbReference type="ARBA" id="ARBA00022786"/>
    </source>
</evidence>
<evidence type="ECO:0000259" key="6">
    <source>
        <dbReference type="Pfam" id="PF23659"/>
    </source>
</evidence>
<feature type="region of interest" description="Disordered" evidence="4">
    <location>
        <begin position="389"/>
        <end position="501"/>
    </location>
</feature>
<name>A0A151ZJU2_TIELA</name>
<feature type="compositionally biased region" description="Basic residues" evidence="4">
    <location>
        <begin position="465"/>
        <end position="475"/>
    </location>
</feature>
<dbReference type="InterPro" id="IPR056580">
    <property type="entry name" value="Ufl1_dom"/>
</dbReference>
<dbReference type="GO" id="GO:1990592">
    <property type="term" value="P:protein K69-linked ufmylation"/>
    <property type="evidence" value="ECO:0007669"/>
    <property type="project" value="TreeGrafter"/>
</dbReference>
<feature type="domain" description="E3 UFM1-protein ligase-like C-terminal" evidence="7">
    <location>
        <begin position="685"/>
        <end position="796"/>
    </location>
</feature>
<feature type="domain" description="E3 UFM1-protein ligase 1-like" evidence="6">
    <location>
        <begin position="567"/>
        <end position="678"/>
    </location>
</feature>
<dbReference type="OrthoDB" id="10258297at2759"/>
<dbReference type="InParanoid" id="A0A151ZJU2"/>
<dbReference type="AlphaFoldDB" id="A0A151ZJU2"/>
<dbReference type="Pfam" id="PF25870">
    <property type="entry name" value="WHD_UFL1_5th"/>
    <property type="match status" value="1"/>
</dbReference>
<accession>A0A151ZJU2</accession>
<evidence type="ECO:0000259" key="7">
    <source>
        <dbReference type="Pfam" id="PF25041"/>
    </source>
</evidence>
<comment type="caution">
    <text evidence="8">The sequence shown here is derived from an EMBL/GenBank/DDBJ whole genome shotgun (WGS) entry which is preliminary data.</text>
</comment>
<evidence type="ECO:0000256" key="4">
    <source>
        <dbReference type="SAM" id="MobiDB-lite"/>
    </source>
</evidence>
<keyword evidence="3" id="KW-0833">Ubl conjugation pathway</keyword>
<evidence type="ECO:0008006" key="10">
    <source>
        <dbReference type="Google" id="ProtNLM"/>
    </source>
</evidence>
<keyword evidence="9" id="KW-1185">Reference proteome</keyword>
<evidence type="ECO:0000259" key="5">
    <source>
        <dbReference type="Pfam" id="PF09743"/>
    </source>
</evidence>
<dbReference type="EMBL" id="LODT01000022">
    <property type="protein sequence ID" value="KYQ94271.1"/>
    <property type="molecule type" value="Genomic_DNA"/>
</dbReference>
<protein>
    <recommendedName>
        <fullName evidence="10">E3 UFM1-protein ligase 1 homolog</fullName>
    </recommendedName>
</protein>
<dbReference type="Proteomes" id="UP000076078">
    <property type="component" value="Unassembled WGS sequence"/>
</dbReference>
<dbReference type="FunCoup" id="A0A151ZJU2">
    <property type="interactions" value="277"/>
</dbReference>
<dbReference type="Pfam" id="PF23659">
    <property type="entry name" value="UFL1"/>
    <property type="match status" value="1"/>
</dbReference>
<dbReference type="Pfam" id="PF09743">
    <property type="entry name" value="E3_UFM1_ligase"/>
    <property type="match status" value="1"/>
</dbReference>
<evidence type="ECO:0000313" key="9">
    <source>
        <dbReference type="Proteomes" id="UP000076078"/>
    </source>
</evidence>
<comment type="similarity">
    <text evidence="1">Belongs to the UFL1 family.</text>
</comment>
<evidence type="ECO:0000256" key="2">
    <source>
        <dbReference type="ARBA" id="ARBA00022679"/>
    </source>
</evidence>
<keyword evidence="2" id="KW-0808">Transferase</keyword>
<feature type="domain" description="E3 UFM1-protein ligase 1-like N-terminal" evidence="5">
    <location>
        <begin position="3"/>
        <end position="276"/>
    </location>
</feature>
<evidence type="ECO:0000313" key="8">
    <source>
        <dbReference type="EMBL" id="KYQ94271.1"/>
    </source>
</evidence>
<gene>
    <name evidence="8" type="ORF">DLAC_04570</name>
</gene>
<dbReference type="OMA" id="CILHASG"/>
<dbReference type="GO" id="GO:0032434">
    <property type="term" value="P:regulation of proteasomal ubiquitin-dependent protein catabolic process"/>
    <property type="evidence" value="ECO:0007669"/>
    <property type="project" value="TreeGrafter"/>
</dbReference>
<dbReference type="GO" id="GO:0005789">
    <property type="term" value="C:endoplasmic reticulum membrane"/>
    <property type="evidence" value="ECO:0007669"/>
    <property type="project" value="TreeGrafter"/>
</dbReference>
<feature type="compositionally biased region" description="Basic residues" evidence="4">
    <location>
        <begin position="437"/>
        <end position="447"/>
    </location>
</feature>
<reference evidence="8 9" key="1">
    <citation type="submission" date="2015-12" db="EMBL/GenBank/DDBJ databases">
        <title>Dictyostelia acquired genes for synthesis and detection of signals that induce cell-type specialization by lateral gene transfer from prokaryotes.</title>
        <authorList>
            <person name="Gloeckner G."/>
            <person name="Schaap P."/>
        </authorList>
    </citation>
    <scope>NUCLEOTIDE SEQUENCE [LARGE SCALE GENOMIC DNA]</scope>
    <source>
        <strain evidence="8 9">TK</strain>
    </source>
</reference>
<dbReference type="GO" id="GO:0061666">
    <property type="term" value="F:UFM1 ligase activity"/>
    <property type="evidence" value="ECO:0007669"/>
    <property type="project" value="InterPro"/>
</dbReference>
<dbReference type="STRING" id="361077.A0A151ZJU2"/>
<dbReference type="InterPro" id="IPR056579">
    <property type="entry name" value="Ufl1_N"/>
</dbReference>